<protein>
    <submittedName>
        <fullName evidence="1">Abi-like protein</fullName>
    </submittedName>
</protein>
<dbReference type="KEGG" id="lgo:JCM16774_0478"/>
<dbReference type="STRING" id="714315.GCA_000516535_00481"/>
<dbReference type="InterPro" id="IPR011664">
    <property type="entry name" value="Abi_system_AbiD/AbiF-like"/>
</dbReference>
<proteinExistence type="predicted"/>
<accession>A0A510JBP8</accession>
<sequence>MDQPFKTFEEQRNILFNRMIVDNETISILMRYNYYSIVNFYKKPFILGKNSKGEDTYILNISFKHLKALHDFDKKLRILFFEYLTELEKFFKTVIAYYFSEVYGQIEKNPYLLPKNYNTGHENKNIHYISYLIKTLNNIKKDNEKIIIKHYNTTKDNIPFWIIVHYLTFGDISKLYFCLKTEIHDKISSHFQNLYKVEYNNLVAISPSFIKSFLSTASIFRNVTAHNERLYNYSSKRTINIKKSPVLTNNKRQKLFTIYEGLKFFLSRKEYDKLTENLKNIIIVLEEDLENVININSILIEMDFPVNWHK</sequence>
<dbReference type="RefSeq" id="WP_006806251.1">
    <property type="nucleotide sequence ID" value="NZ_AP019822.1"/>
</dbReference>
<dbReference type="EMBL" id="AP019822">
    <property type="protein sequence ID" value="BBM35553.1"/>
    <property type="molecule type" value="Genomic_DNA"/>
</dbReference>
<evidence type="ECO:0000313" key="1">
    <source>
        <dbReference type="EMBL" id="BBM35553.1"/>
    </source>
</evidence>
<dbReference type="Proteomes" id="UP000321606">
    <property type="component" value="Chromosome"/>
</dbReference>
<gene>
    <name evidence="1" type="ORF">JCM16774_0478</name>
</gene>
<dbReference type="AlphaFoldDB" id="A0A510JBP8"/>
<organism evidence="1 2">
    <name type="scientific">Pseudoleptotrichia goodfellowii</name>
    <dbReference type="NCBI Taxonomy" id="157692"/>
    <lineage>
        <taxon>Bacteria</taxon>
        <taxon>Fusobacteriati</taxon>
        <taxon>Fusobacteriota</taxon>
        <taxon>Fusobacteriia</taxon>
        <taxon>Fusobacteriales</taxon>
        <taxon>Leptotrichiaceae</taxon>
        <taxon>Pseudoleptotrichia</taxon>
    </lineage>
</organism>
<reference evidence="1 2" key="1">
    <citation type="submission" date="2019-07" db="EMBL/GenBank/DDBJ databases">
        <title>Complete Genome Sequence of Leptotrichia goodfellowii Strain JCM 16774.</title>
        <authorList>
            <person name="Watanabe S."/>
            <person name="Cui L."/>
        </authorList>
    </citation>
    <scope>NUCLEOTIDE SEQUENCE [LARGE SCALE GENOMIC DNA]</scope>
    <source>
        <strain evidence="1 2">JCM16774</strain>
    </source>
</reference>
<evidence type="ECO:0000313" key="2">
    <source>
        <dbReference type="Proteomes" id="UP000321606"/>
    </source>
</evidence>
<name>A0A510JBP8_9FUSO</name>
<dbReference type="Pfam" id="PF07751">
    <property type="entry name" value="Abi_2"/>
    <property type="match status" value="1"/>
</dbReference>
<dbReference type="OrthoDB" id="5363652at2"/>